<dbReference type="GO" id="GO:0008237">
    <property type="term" value="F:metallopeptidase activity"/>
    <property type="evidence" value="ECO:0007669"/>
    <property type="project" value="UniProtKB-KW"/>
</dbReference>
<reference evidence="12 13" key="1">
    <citation type="journal article" date="2015" name="Genome Announc.">
        <title>Complete Genome Sequence of Cupriavidus basilensis 4G11, Isolated from the Oak Ridge Field Research Center Site.</title>
        <authorList>
            <person name="Ray J."/>
            <person name="Waters R.J."/>
            <person name="Skerker J.M."/>
            <person name="Kuehl J.V."/>
            <person name="Price M.N."/>
            <person name="Huang J."/>
            <person name="Chakraborty R."/>
            <person name="Arkin A.P."/>
            <person name="Deutschbauer A."/>
        </authorList>
    </citation>
    <scope>NUCLEOTIDE SEQUENCE [LARGE SCALE GENOMIC DNA]</scope>
    <source>
        <strain evidence="12">4G11</strain>
    </source>
</reference>
<dbReference type="GO" id="GO:0046872">
    <property type="term" value="F:metal ion binding"/>
    <property type="evidence" value="ECO:0007669"/>
    <property type="project" value="UniProtKB-KW"/>
</dbReference>
<organism evidence="12 13">
    <name type="scientific">Cupriavidus basilensis</name>
    <dbReference type="NCBI Taxonomy" id="68895"/>
    <lineage>
        <taxon>Bacteria</taxon>
        <taxon>Pseudomonadati</taxon>
        <taxon>Pseudomonadota</taxon>
        <taxon>Betaproteobacteria</taxon>
        <taxon>Burkholderiales</taxon>
        <taxon>Burkholderiaceae</taxon>
        <taxon>Cupriavidus</taxon>
    </lineage>
</organism>
<keyword evidence="7" id="KW-0862">Zinc</keyword>
<dbReference type="OrthoDB" id="9782994at2"/>
<keyword evidence="8" id="KW-0482">Metalloprotease</keyword>
<comment type="similarity">
    <text evidence="10">Belongs to the peptidase M15 family.</text>
</comment>
<accession>A0A0C4YEX1</accession>
<evidence type="ECO:0000256" key="1">
    <source>
        <dbReference type="ARBA" id="ARBA00001947"/>
    </source>
</evidence>
<evidence type="ECO:0000256" key="4">
    <source>
        <dbReference type="ARBA" id="ARBA00022723"/>
    </source>
</evidence>
<dbReference type="GO" id="GO:0071555">
    <property type="term" value="P:cell wall organization"/>
    <property type="evidence" value="ECO:0007669"/>
    <property type="project" value="UniProtKB-KW"/>
</dbReference>
<comment type="cofactor">
    <cofactor evidence="1">
        <name>Zn(2+)</name>
        <dbReference type="ChEBI" id="CHEBI:29105"/>
    </cofactor>
</comment>
<evidence type="ECO:0000256" key="8">
    <source>
        <dbReference type="ARBA" id="ARBA00023049"/>
    </source>
</evidence>
<evidence type="ECO:0000256" key="10">
    <source>
        <dbReference type="ARBA" id="ARBA00093448"/>
    </source>
</evidence>
<sequence length="186" mass="20234">MTKPPSDPRRLFLRHTGGLVLAGALLPLPARAALVSLPDARSLSFEHTHTGERIALVYAVGDQFVPESLASLNHFLRDHYSGQVGVIDPQLFALLYRLRQTLCCAAPFQVISGYRSPATNARLRQTRGGGVASHSLHMDGKAIDIRLPGVALSDLRDAALSLRAGGVGFYAQEQFVHVDTGRVRDW</sequence>
<proteinExistence type="inferred from homology"/>
<dbReference type="EMBL" id="CP010536">
    <property type="protein sequence ID" value="AJG19316.1"/>
    <property type="molecule type" value="Genomic_DNA"/>
</dbReference>
<keyword evidence="9" id="KW-0961">Cell wall biogenesis/degradation</keyword>
<dbReference type="Pfam" id="PF05951">
    <property type="entry name" value="Peptidase_M15_2"/>
    <property type="match status" value="1"/>
</dbReference>
<dbReference type="Gene3D" id="3.30.1380.10">
    <property type="match status" value="1"/>
</dbReference>
<keyword evidence="5" id="KW-0732">Signal</keyword>
<dbReference type="InterPro" id="IPR009045">
    <property type="entry name" value="Zn_M74/Hedgehog-like"/>
</dbReference>
<dbReference type="RefSeq" id="WP_043346065.1">
    <property type="nucleotide sequence ID" value="NZ_CP010536.1"/>
</dbReference>
<dbReference type="Proteomes" id="UP000031843">
    <property type="component" value="Chromosome main"/>
</dbReference>
<evidence type="ECO:0000256" key="7">
    <source>
        <dbReference type="ARBA" id="ARBA00022833"/>
    </source>
</evidence>
<dbReference type="AlphaFoldDB" id="A0A0C4YEX1"/>
<dbReference type="PANTHER" id="PTHR37425:SF1">
    <property type="entry name" value="OUTER MEMBRANE PROTEIN"/>
    <property type="match status" value="1"/>
</dbReference>
<keyword evidence="3" id="KW-0645">Protease</keyword>
<name>A0A0C4YEX1_9BURK</name>
<evidence type="ECO:0000256" key="9">
    <source>
        <dbReference type="ARBA" id="ARBA00023316"/>
    </source>
</evidence>
<keyword evidence="6" id="KW-0378">Hydrolase</keyword>
<dbReference type="PROSITE" id="PS51318">
    <property type="entry name" value="TAT"/>
    <property type="match status" value="1"/>
</dbReference>
<keyword evidence="13" id="KW-1185">Reference proteome</keyword>
<evidence type="ECO:0000313" key="12">
    <source>
        <dbReference type="EMBL" id="AJG19316.1"/>
    </source>
</evidence>
<dbReference type="GO" id="GO:0006508">
    <property type="term" value="P:proteolysis"/>
    <property type="evidence" value="ECO:0007669"/>
    <property type="project" value="UniProtKB-KW"/>
</dbReference>
<comment type="pathway">
    <text evidence="2">Cell wall biogenesis; cell wall polysaccharide biosynthesis.</text>
</comment>
<evidence type="ECO:0000256" key="6">
    <source>
        <dbReference type="ARBA" id="ARBA00022801"/>
    </source>
</evidence>
<evidence type="ECO:0000256" key="2">
    <source>
        <dbReference type="ARBA" id="ARBA00004776"/>
    </source>
</evidence>
<dbReference type="InterPro" id="IPR006311">
    <property type="entry name" value="TAT_signal"/>
</dbReference>
<evidence type="ECO:0000256" key="5">
    <source>
        <dbReference type="ARBA" id="ARBA00022729"/>
    </source>
</evidence>
<dbReference type="STRING" id="68895.RR42_m1921"/>
<evidence type="ECO:0000256" key="11">
    <source>
        <dbReference type="ARBA" id="ARBA00093666"/>
    </source>
</evidence>
<protein>
    <recommendedName>
        <fullName evidence="11">Murein endopeptidase K</fullName>
    </recommendedName>
</protein>
<dbReference type="InterPro" id="IPR010275">
    <property type="entry name" value="MepK"/>
</dbReference>
<evidence type="ECO:0000313" key="13">
    <source>
        <dbReference type="Proteomes" id="UP000031843"/>
    </source>
</evidence>
<evidence type="ECO:0000256" key="3">
    <source>
        <dbReference type="ARBA" id="ARBA00022670"/>
    </source>
</evidence>
<dbReference type="PANTHER" id="PTHR37425">
    <property type="match status" value="1"/>
</dbReference>
<keyword evidence="4" id="KW-0479">Metal-binding</keyword>
<dbReference type="KEGG" id="cbw:RR42_m1921"/>
<dbReference type="SUPFAM" id="SSF55166">
    <property type="entry name" value="Hedgehog/DD-peptidase"/>
    <property type="match status" value="1"/>
</dbReference>
<gene>
    <name evidence="12" type="ORF">RR42_m1921</name>
</gene>